<dbReference type="GeneID" id="103211464"/>
<evidence type="ECO:0000256" key="1">
    <source>
        <dbReference type="SAM" id="MobiDB-lite"/>
    </source>
</evidence>
<organism evidence="2 3">
    <name type="scientific">Orycteropus afer afer</name>
    <dbReference type="NCBI Taxonomy" id="1230840"/>
    <lineage>
        <taxon>Eukaryota</taxon>
        <taxon>Metazoa</taxon>
        <taxon>Chordata</taxon>
        <taxon>Craniata</taxon>
        <taxon>Vertebrata</taxon>
        <taxon>Euteleostomi</taxon>
        <taxon>Mammalia</taxon>
        <taxon>Eutheria</taxon>
        <taxon>Afrotheria</taxon>
        <taxon>Tubulidentata</taxon>
        <taxon>Orycteropodidae</taxon>
        <taxon>Orycteropus</taxon>
    </lineage>
</organism>
<feature type="region of interest" description="Disordered" evidence="1">
    <location>
        <begin position="99"/>
        <end position="192"/>
    </location>
</feature>
<feature type="compositionally biased region" description="Low complexity" evidence="1">
    <location>
        <begin position="144"/>
        <end position="153"/>
    </location>
</feature>
<feature type="region of interest" description="Disordered" evidence="1">
    <location>
        <begin position="1"/>
        <end position="71"/>
    </location>
</feature>
<gene>
    <name evidence="3" type="primary">LOC103211464</name>
</gene>
<sequence length="207" mass="22147">MSRRPPRRSGSSRRRWREAATTRRRKPSRSRPAGGFTPAGSSKPRPAGASRVFRPPRPPQPTGGRKILAARNMLRAAGAAGRQAGWPERFARLSSARLLSPESQGCGSSRARARLPPPAAPQPRPASPLPRPGHLRRSRPAATSSPQPSGPRRASPRRAEGQARDPALPRPSRPSSSSQQRVRGSTGAQLGAVKALRLRGLTAIVHA</sequence>
<protein>
    <submittedName>
        <fullName evidence="3">Balbiani ring protein 1-like</fullName>
    </submittedName>
</protein>
<dbReference type="AlphaFoldDB" id="A0A8B7B7N1"/>
<dbReference type="Proteomes" id="UP000694850">
    <property type="component" value="Unplaced"/>
</dbReference>
<evidence type="ECO:0000313" key="3">
    <source>
        <dbReference type="RefSeq" id="XP_007955607.1"/>
    </source>
</evidence>
<name>A0A8B7B7N1_ORYAF</name>
<evidence type="ECO:0000313" key="2">
    <source>
        <dbReference type="Proteomes" id="UP000694850"/>
    </source>
</evidence>
<feature type="compositionally biased region" description="Basic residues" evidence="1">
    <location>
        <begin position="1"/>
        <end position="29"/>
    </location>
</feature>
<accession>A0A8B7B7N1</accession>
<feature type="compositionally biased region" description="Pro residues" evidence="1">
    <location>
        <begin position="115"/>
        <end position="131"/>
    </location>
</feature>
<reference evidence="3" key="1">
    <citation type="submission" date="2025-08" db="UniProtKB">
        <authorList>
            <consortium name="RefSeq"/>
        </authorList>
    </citation>
    <scope>IDENTIFICATION</scope>
</reference>
<proteinExistence type="predicted"/>
<dbReference type="RefSeq" id="XP_007955607.1">
    <property type="nucleotide sequence ID" value="XM_007957416.1"/>
</dbReference>
<keyword evidence="2" id="KW-1185">Reference proteome</keyword>